<feature type="compositionally biased region" description="Basic and acidic residues" evidence="1">
    <location>
        <begin position="734"/>
        <end position="757"/>
    </location>
</feature>
<dbReference type="Proteomes" id="UP001153737">
    <property type="component" value="Chromosome 2"/>
</dbReference>
<evidence type="ECO:0000313" key="3">
    <source>
        <dbReference type="EMBL" id="CAG9818962.1"/>
    </source>
</evidence>
<dbReference type="GO" id="GO:0005634">
    <property type="term" value="C:nucleus"/>
    <property type="evidence" value="ECO:0007669"/>
    <property type="project" value="TreeGrafter"/>
</dbReference>
<dbReference type="GO" id="GO:0007411">
    <property type="term" value="P:axon guidance"/>
    <property type="evidence" value="ECO:0007669"/>
    <property type="project" value="TreeGrafter"/>
</dbReference>
<feature type="region of interest" description="Disordered" evidence="1">
    <location>
        <begin position="846"/>
        <end position="873"/>
    </location>
</feature>
<dbReference type="InterPro" id="IPR008979">
    <property type="entry name" value="Galactose-bd-like_sf"/>
</dbReference>
<feature type="domain" description="DOC" evidence="2">
    <location>
        <begin position="1271"/>
        <end position="1418"/>
    </location>
</feature>
<dbReference type="SMART" id="SM01337">
    <property type="entry name" value="APC10"/>
    <property type="match status" value="1"/>
</dbReference>
<feature type="compositionally biased region" description="Low complexity" evidence="1">
    <location>
        <begin position="401"/>
        <end position="414"/>
    </location>
</feature>
<feature type="compositionally biased region" description="Basic and acidic residues" evidence="1">
    <location>
        <begin position="338"/>
        <end position="352"/>
    </location>
</feature>
<evidence type="ECO:0000259" key="2">
    <source>
        <dbReference type="SMART" id="SM01337"/>
    </source>
</evidence>
<dbReference type="OrthoDB" id="6050183at2759"/>
<dbReference type="PANTHER" id="PTHR45943">
    <property type="entry name" value="E3 UBIQUITIN-PROTEIN LIGASE MYCBP2"/>
    <property type="match status" value="1"/>
</dbReference>
<keyword evidence="4" id="KW-1185">Reference proteome</keyword>
<dbReference type="SUPFAM" id="SSF49785">
    <property type="entry name" value="Galactose-binding domain-like"/>
    <property type="match status" value="1"/>
</dbReference>
<feature type="compositionally biased region" description="Polar residues" evidence="1">
    <location>
        <begin position="423"/>
        <end position="480"/>
    </location>
</feature>
<accession>A0A9N9X4Z9</accession>
<feature type="compositionally biased region" description="Basic and acidic residues" evidence="1">
    <location>
        <begin position="360"/>
        <end position="371"/>
    </location>
</feature>
<feature type="compositionally biased region" description="Polar residues" evidence="1">
    <location>
        <begin position="970"/>
        <end position="983"/>
    </location>
</feature>
<dbReference type="GO" id="GO:0008582">
    <property type="term" value="P:regulation of synaptic assembly at neuromuscular junction"/>
    <property type="evidence" value="ECO:0007669"/>
    <property type="project" value="TreeGrafter"/>
</dbReference>
<reference evidence="3" key="2">
    <citation type="submission" date="2022-10" db="EMBL/GenBank/DDBJ databases">
        <authorList>
            <consortium name="ENA_rothamsted_submissions"/>
            <consortium name="culmorum"/>
            <person name="King R."/>
        </authorList>
    </citation>
    <scope>NUCLEOTIDE SEQUENCE</scope>
</reference>
<proteinExistence type="predicted"/>
<dbReference type="InterPro" id="IPR004939">
    <property type="entry name" value="APC_su10/DOC_dom"/>
</dbReference>
<protein>
    <recommendedName>
        <fullName evidence="2">DOC domain-containing protein</fullName>
    </recommendedName>
</protein>
<feature type="compositionally biased region" description="Polar residues" evidence="1">
    <location>
        <begin position="496"/>
        <end position="514"/>
    </location>
</feature>
<dbReference type="PANTHER" id="PTHR45943:SF1">
    <property type="entry name" value="E3 UBIQUITIN-PROTEIN LIGASE MYCBP2"/>
    <property type="match status" value="1"/>
</dbReference>
<gene>
    <name evidence="3" type="ORF">PHAECO_LOCUS6818</name>
</gene>
<sequence>MRRVSQADLLTYGGLPPPPLHHLYEPTIKDKMCFHSITVMKPFQNYSFEELRFTSPPVKRSGENMLVRPNSDGSYSATWTPASIGCYSIVVNIDGYDMEEIFKVEVNEPPQGMTPPNQNTAKKSEHQPSKLRKFVAKNSAGLRVRAHPSLQSEQIGVVHVNGTIAFIDEVKNDSIVIGDSFRPFFYSKNKSANTSVNYQVIKCGASGHNVRSRPSFKAPPVGMLVLGNRVGVTEYTVNSDGCWVMLDKATKDKYCFNSDSEAWSLAIGHNNVLYLGNINETEEYPKLTQEIDASRKQKRGFNFSLKSNESSFSFSAQSSSDKEDVISTNPFIFGESPPPERKPSKKDKKESKLSSLPKWFKSEDSKNELHSPIRPPSEGGANGNGITPPDTPKRSQSPRGPNSSPKISSRSSSPVAIPLCGTGNETTARRGSNQSDTSALVSSLTRDVSQSPSQATQPREMSPSPSCSSVHTNRSESSPLHTPYSKEVTDLDQSPKILTQTGTQTSPENCNNIPIKTNFSIGAAGKEEKLSPKMSRKDRSVAKIRPKRAISPANMQQLPASTKISYGSETAKQAMSPSVAESLRAVFAAFLWHEGIVHDAMACASFLKFHPTLPKQGAPVVTRQQDSLMGRHKELTKEEKARQRHSVEVSNAGNYLHIQPSTLESLTRSAANASANRNRRKVNEGVIKEETSTDSYGYQTISVLPPALKSLVYLWEELTSNCLQLVTQQVGGDSPDKGKKSDKNDSREKNSHLEKESRKCRKKKIPSRNYLEDLGGISSYLQSSGVETLCELCGESFPHPVTYHMRQIHTGCGQHAGGKGYNSGGSYCLGWAGNCGDGGIQKYMKSDRGGKPSNFRQKPSVDRRNVSTKSLSSPCTSLEPHIIMKNNAMFLLDLASSAEPNISHQRRSSANIMPSVSENMSPPDCSGPFGPPPSFQCLQALGANLADEPSFYGDVLRKYDFMDNFGVGPSSSGQRPLSEVSASDDSDSNKGLRFHRSVSMGTNGIPWSKAGYDGRIIMMRKRNNSSCEIVNEGGSSLLCNPSSALQKLIPNKYNLSAVIAKTDPNNAVDNSDRLALLQRPVLQFLLQQHDLESLQLAMKQALRKATCRVYAMQALNWLLRSVTQPVCLHDLLWWFVTSLTPIESDNELEDDNRVPKREDEMELHVCEHPLSDITIAGEAVHPLPSTFHALLQTIADLMVLLPMGSALQQIAIRCWGIRFTSADHSFLHRSQVFSNISKILSRSEEMEDFTVSMHESHQSAMNQITATVECLKDLTSTIEIKASSRQAMVGSLTDNSTETFWESGDEDRNKTKSITVICPQGHHPILICIHIDNCRDLGNKISSITFYSGQNTDELIKLRTVEVETRLLGGWVSCPITGPDNSVRVRQIRVLGNIESESLRVCKQYSACTLQQKYCEAETLRVFRLITSQVFGKLLQGEDGLNVNSVDTHTGSFSMSESGDPNEESNDLREHVVGILFSRSKLTHLQKQVIVHIVQAIRKETERVHEEWESNLCTSSAFSNQSQEGTKNSDTYCFEMLSMVLALSGSSVGRTYLSHQYGLLGDILTLLHTGSARVQRQVTSLLRRMLPEISPEAFAKVVGVKKLPARDFSIVSVSNKDSISGHFEVNQLGVLDVFLSIIAKSLTLQVKVRGKTGNGTTPKEINTVTLATSIQPRDALGARWWLRGSVSKKLAEVIVQLIKDMAAVCKEEEEAIKVELHEGCGRTKLFWLLALADPRTLKALIEFREGGTRTKAVGISGVCRFCGTTGNSGLLAIGNVCADHECQEYGRTACCKFLNCGHMCGGVLGETKCLPCLHGCSGDSSLRQDSDDMCMICFTEALSCAPAIQSVKSTDNLDNAVSA</sequence>
<dbReference type="Pfam" id="PF03256">
    <property type="entry name" value="ANAPC10"/>
    <property type="match status" value="1"/>
</dbReference>
<evidence type="ECO:0000313" key="4">
    <source>
        <dbReference type="Proteomes" id="UP001153737"/>
    </source>
</evidence>
<dbReference type="Gene3D" id="2.60.120.260">
    <property type="entry name" value="Galactose-binding domain-like"/>
    <property type="match status" value="1"/>
</dbReference>
<feature type="region of interest" description="Disordered" evidence="1">
    <location>
        <begin position="970"/>
        <end position="991"/>
    </location>
</feature>
<feature type="region of interest" description="Disordered" evidence="1">
    <location>
        <begin position="729"/>
        <end position="764"/>
    </location>
</feature>
<evidence type="ECO:0000256" key="1">
    <source>
        <dbReference type="SAM" id="MobiDB-lite"/>
    </source>
</evidence>
<feature type="region of interest" description="Disordered" evidence="1">
    <location>
        <begin position="313"/>
        <end position="514"/>
    </location>
</feature>
<dbReference type="GO" id="GO:0005886">
    <property type="term" value="C:plasma membrane"/>
    <property type="evidence" value="ECO:0007669"/>
    <property type="project" value="TreeGrafter"/>
</dbReference>
<feature type="region of interest" description="Disordered" evidence="1">
    <location>
        <begin position="108"/>
        <end position="129"/>
    </location>
</feature>
<organism evidence="3 4">
    <name type="scientific">Phaedon cochleariae</name>
    <name type="common">Mustard beetle</name>
    <dbReference type="NCBI Taxonomy" id="80249"/>
    <lineage>
        <taxon>Eukaryota</taxon>
        <taxon>Metazoa</taxon>
        <taxon>Ecdysozoa</taxon>
        <taxon>Arthropoda</taxon>
        <taxon>Hexapoda</taxon>
        <taxon>Insecta</taxon>
        <taxon>Pterygota</taxon>
        <taxon>Neoptera</taxon>
        <taxon>Endopterygota</taxon>
        <taxon>Coleoptera</taxon>
        <taxon>Polyphaga</taxon>
        <taxon>Cucujiformia</taxon>
        <taxon>Chrysomeloidea</taxon>
        <taxon>Chrysomelidae</taxon>
        <taxon>Chrysomelinae</taxon>
        <taxon>Chrysomelini</taxon>
        <taxon>Phaedon</taxon>
    </lineage>
</organism>
<dbReference type="EMBL" id="OU896708">
    <property type="protein sequence ID" value="CAG9818962.1"/>
    <property type="molecule type" value="Genomic_DNA"/>
</dbReference>
<name>A0A9N9X4Z9_PHACE</name>
<reference evidence="3" key="1">
    <citation type="submission" date="2022-01" db="EMBL/GenBank/DDBJ databases">
        <authorList>
            <person name="King R."/>
        </authorList>
    </citation>
    <scope>NUCLEOTIDE SEQUENCE</scope>
</reference>
<dbReference type="GO" id="GO:0061630">
    <property type="term" value="F:ubiquitin protein ligase activity"/>
    <property type="evidence" value="ECO:0007669"/>
    <property type="project" value="TreeGrafter"/>
</dbReference>